<evidence type="ECO:0000313" key="1">
    <source>
        <dbReference type="EMBL" id="APW41778.1"/>
    </source>
</evidence>
<dbReference type="AlphaFoldDB" id="A0A1P8K6Z3"/>
<protein>
    <recommendedName>
        <fullName evidence="3">PLD phosphodiesterase domain-containing protein</fullName>
    </recommendedName>
</protein>
<reference evidence="1 2" key="1">
    <citation type="submission" date="2017-01" db="EMBL/GenBank/DDBJ databases">
        <authorList>
            <person name="Mah S.A."/>
            <person name="Swanson W.J."/>
            <person name="Moy G.W."/>
            <person name="Vacquier V.D."/>
        </authorList>
    </citation>
    <scope>NUCLEOTIDE SEQUENCE [LARGE SCALE GENOMIC DNA]</scope>
    <source>
        <strain evidence="1 2">DSM 22694</strain>
    </source>
</reference>
<name>A0A1P8K6Z3_9BURK</name>
<dbReference type="Proteomes" id="UP000186110">
    <property type="component" value="Chromosome"/>
</dbReference>
<dbReference type="EMBL" id="CP019239">
    <property type="protein sequence ID" value="APW41778.1"/>
    <property type="molecule type" value="Genomic_DNA"/>
</dbReference>
<dbReference type="STRING" id="1484693.RS694_03930"/>
<dbReference type="KEGG" id="rsb:RS694_03930"/>
<dbReference type="Gene3D" id="3.30.870.10">
    <property type="entry name" value="Endonuclease Chain A"/>
    <property type="match status" value="1"/>
</dbReference>
<proteinExistence type="predicted"/>
<gene>
    <name evidence="1" type="ORF">RS694_03930</name>
</gene>
<keyword evidence="2" id="KW-1185">Reference proteome</keyword>
<evidence type="ECO:0008006" key="3">
    <source>
        <dbReference type="Google" id="ProtNLM"/>
    </source>
</evidence>
<sequence length="666" mass="73596">MTTAATHHSLRDCFTAIFDAAGKDPVEHIVAMTYEFEDQQLLNLLSGRPMDENFLPRRFDLKKISELAPVVIYDARKTKEANLVPHFLDLLPVKMPAFSCHHPKAYLVVTQASVQLLLGSMNLTHTGLFRNRELFHEFRWSQSETLDLGLLNDFTEILEQHHGDFESASLGAAITGLRRRISDWQKGQGEARHHLVASGYGATSGLARLGALWRELSSGARVRRVFAVSPFFDLGTGSDTFASMLVREFGELEGLHIVTDRACIGKLCKGHFAEVPKRVLHAIEEALGEEEQRRIEVANDGANRGLQLQRKLHAKLMVLCGDDGFLVYGGSANFTCKAWNGDNREMGVAWYERGSAARFIAGVEASLHAVRDNQYSLLLDAPTVFEVQDEDDYEGKPGYPDFVQSIVLEEVADSANFRFSVSGSELDRLAEYDIFWGHERLQFNAGVSVPLAASTLFARLLGGRNLCFVWKVDAECRFFLPFRHTPALFEKRDLHLHESAEDWMLYQLCIGQSGPADPDESVPGEGGEIVWSSQAFDGNREDNATIKAQRYLSLFAQLEAEFHRRAEAVGAFPVEQRQSAWKATVATPIETLAAVITRQQSGPVDHLLRVFQLGELALLARALPAEGGSGQALHGAILAKMPGDAGNPVLGQYISFCGGANVGQAL</sequence>
<evidence type="ECO:0000313" key="2">
    <source>
        <dbReference type="Proteomes" id="UP000186110"/>
    </source>
</evidence>
<organism evidence="1 2">
    <name type="scientific">Rhodoferax saidenbachensis</name>
    <dbReference type="NCBI Taxonomy" id="1484693"/>
    <lineage>
        <taxon>Bacteria</taxon>
        <taxon>Pseudomonadati</taxon>
        <taxon>Pseudomonadota</taxon>
        <taxon>Betaproteobacteria</taxon>
        <taxon>Burkholderiales</taxon>
        <taxon>Comamonadaceae</taxon>
        <taxon>Rhodoferax</taxon>
    </lineage>
</organism>
<accession>A0A1P8K6Z3</accession>
<dbReference type="RefSeq" id="WP_051391807.1">
    <property type="nucleotide sequence ID" value="NZ_CP019239.1"/>
</dbReference>